<evidence type="ECO:0000256" key="1">
    <source>
        <dbReference type="SAM" id="MobiDB-lite"/>
    </source>
</evidence>
<reference evidence="2" key="1">
    <citation type="journal article" date="2019" name="Sci. Rep.">
        <title>Draft genome of Tanacetum cinerariifolium, the natural source of mosquito coil.</title>
        <authorList>
            <person name="Yamashiro T."/>
            <person name="Shiraishi A."/>
            <person name="Satake H."/>
            <person name="Nakayama K."/>
        </authorList>
    </citation>
    <scope>NUCLEOTIDE SEQUENCE</scope>
</reference>
<feature type="region of interest" description="Disordered" evidence="1">
    <location>
        <begin position="1"/>
        <end position="39"/>
    </location>
</feature>
<evidence type="ECO:0000313" key="2">
    <source>
        <dbReference type="EMBL" id="GFC99134.1"/>
    </source>
</evidence>
<proteinExistence type="predicted"/>
<dbReference type="AlphaFoldDB" id="A0A699SMR3"/>
<name>A0A699SMR3_TANCI</name>
<comment type="caution">
    <text evidence="2">The sequence shown here is derived from an EMBL/GenBank/DDBJ whole genome shotgun (WGS) entry which is preliminary data.</text>
</comment>
<feature type="non-terminal residue" evidence="2">
    <location>
        <position position="1"/>
    </location>
</feature>
<sequence>QAGHRHWRSARPDPWQASRAGCSDSGHDAQAVQAGARSGAPMPWKVRRCRYTAIRRQEFRRKPRPARTVQRVDIADVMDGHGVGMRQPCKGSAFSEKALAKARIGCQSGGHDFQGDLALQ</sequence>
<dbReference type="EMBL" id="BKCJ011176410">
    <property type="protein sequence ID" value="GFC99134.1"/>
    <property type="molecule type" value="Genomic_DNA"/>
</dbReference>
<organism evidence="2">
    <name type="scientific">Tanacetum cinerariifolium</name>
    <name type="common">Dalmatian daisy</name>
    <name type="synonym">Chrysanthemum cinerariifolium</name>
    <dbReference type="NCBI Taxonomy" id="118510"/>
    <lineage>
        <taxon>Eukaryota</taxon>
        <taxon>Viridiplantae</taxon>
        <taxon>Streptophyta</taxon>
        <taxon>Embryophyta</taxon>
        <taxon>Tracheophyta</taxon>
        <taxon>Spermatophyta</taxon>
        <taxon>Magnoliopsida</taxon>
        <taxon>eudicotyledons</taxon>
        <taxon>Gunneridae</taxon>
        <taxon>Pentapetalae</taxon>
        <taxon>asterids</taxon>
        <taxon>campanulids</taxon>
        <taxon>Asterales</taxon>
        <taxon>Asteraceae</taxon>
        <taxon>Asteroideae</taxon>
        <taxon>Anthemideae</taxon>
        <taxon>Anthemidinae</taxon>
        <taxon>Tanacetum</taxon>
    </lineage>
</organism>
<protein>
    <submittedName>
        <fullName evidence="2">Uncharacterized protein</fullName>
    </submittedName>
</protein>
<gene>
    <name evidence="2" type="ORF">Tci_871104</name>
</gene>
<accession>A0A699SMR3</accession>